<feature type="transmembrane region" description="Helical" evidence="1">
    <location>
        <begin position="327"/>
        <end position="346"/>
    </location>
</feature>
<keyword evidence="1" id="KW-0812">Transmembrane</keyword>
<protein>
    <recommendedName>
        <fullName evidence="4">DUF2157 domain-containing protein</fullName>
    </recommendedName>
</protein>
<dbReference type="Proteomes" id="UP001165296">
    <property type="component" value="Unassembled WGS sequence"/>
</dbReference>
<evidence type="ECO:0000313" key="2">
    <source>
        <dbReference type="EMBL" id="MCB2409055.1"/>
    </source>
</evidence>
<comment type="caution">
    <text evidence="2">The sequence shown here is derived from an EMBL/GenBank/DDBJ whole genome shotgun (WGS) entry which is preliminary data.</text>
</comment>
<proteinExistence type="predicted"/>
<reference evidence="2" key="1">
    <citation type="submission" date="2021-10" db="EMBL/GenBank/DDBJ databases">
        <authorList>
            <person name="Dean J.D."/>
            <person name="Kim M.K."/>
            <person name="Newey C.N."/>
            <person name="Stoker T.S."/>
            <person name="Thompson D.W."/>
            <person name="Grose J.H."/>
        </authorList>
    </citation>
    <scope>NUCLEOTIDE SEQUENCE</scope>
    <source>
        <strain evidence="2">BT178</strain>
    </source>
</reference>
<feature type="transmembrane region" description="Helical" evidence="1">
    <location>
        <begin position="157"/>
        <end position="174"/>
    </location>
</feature>
<sequence length="407" mass="45140">MRTKAYSEEGIFNLEVQHTAQRWGKTKLLTAEQVAAIVQAFPSEFYRRHLFIKIALFIFTWFAVSAASSLVFLAVFESGSGSGHDFEERLLLGCLLCGTLAIVLLEQLIIKNHLYRSGVDNALLYMAMGYFLVVLGCWYSITLSDSFDPEMLLERGLLWWMLLPVLAVLLVGVVRYADPFLGALSFLLYLGIVVALLLPSGLGQALLPFGLMLASALAYLLVRLLARRPDYLYYRTCLRTVKVLALAFFYLAGNYMVVREVNALLHGLNVSVQISYAPLFYLFTVGIPLAYITLGLRRHDRILLHMGLLTLGFSIFTYRFYRSVLPPEVALTLAGIILILLSGVLLRYLRPAKHGLTAEPADNPEFSVLDLESVVMAHVSEAGMKVPERGFEFGGGTSGGGGAEGRY</sequence>
<evidence type="ECO:0008006" key="4">
    <source>
        <dbReference type="Google" id="ProtNLM"/>
    </source>
</evidence>
<gene>
    <name evidence="2" type="ORF">LGH74_13780</name>
</gene>
<evidence type="ECO:0000313" key="3">
    <source>
        <dbReference type="Proteomes" id="UP001165296"/>
    </source>
</evidence>
<accession>A0ABS8AS64</accession>
<feature type="transmembrane region" description="Helical" evidence="1">
    <location>
        <begin position="181"/>
        <end position="199"/>
    </location>
</feature>
<feature type="transmembrane region" description="Helical" evidence="1">
    <location>
        <begin position="238"/>
        <end position="258"/>
    </location>
</feature>
<organism evidence="2 3">
    <name type="scientific">Hymenobacter lucidus</name>
    <dbReference type="NCBI Taxonomy" id="2880930"/>
    <lineage>
        <taxon>Bacteria</taxon>
        <taxon>Pseudomonadati</taxon>
        <taxon>Bacteroidota</taxon>
        <taxon>Cytophagia</taxon>
        <taxon>Cytophagales</taxon>
        <taxon>Hymenobacteraceae</taxon>
        <taxon>Hymenobacter</taxon>
    </lineage>
</organism>
<feature type="transmembrane region" description="Helical" evidence="1">
    <location>
        <begin position="278"/>
        <end position="296"/>
    </location>
</feature>
<feature type="transmembrane region" description="Helical" evidence="1">
    <location>
        <begin position="303"/>
        <end position="321"/>
    </location>
</feature>
<evidence type="ECO:0000256" key="1">
    <source>
        <dbReference type="SAM" id="Phobius"/>
    </source>
</evidence>
<feature type="transmembrane region" description="Helical" evidence="1">
    <location>
        <begin position="122"/>
        <end position="141"/>
    </location>
</feature>
<keyword evidence="3" id="KW-1185">Reference proteome</keyword>
<feature type="transmembrane region" description="Helical" evidence="1">
    <location>
        <begin position="50"/>
        <end position="75"/>
    </location>
</feature>
<keyword evidence="1" id="KW-1133">Transmembrane helix</keyword>
<dbReference type="EMBL" id="JAJADR010000003">
    <property type="protein sequence ID" value="MCB2409055.1"/>
    <property type="molecule type" value="Genomic_DNA"/>
</dbReference>
<keyword evidence="1" id="KW-0472">Membrane</keyword>
<feature type="transmembrane region" description="Helical" evidence="1">
    <location>
        <begin position="205"/>
        <end position="226"/>
    </location>
</feature>
<dbReference type="RefSeq" id="WP_226176556.1">
    <property type="nucleotide sequence ID" value="NZ_JAJADR010000003.1"/>
</dbReference>
<name>A0ABS8AS64_9BACT</name>
<feature type="transmembrane region" description="Helical" evidence="1">
    <location>
        <begin position="90"/>
        <end position="110"/>
    </location>
</feature>